<comment type="caution">
    <text evidence="1">The sequence shown here is derived from an EMBL/GenBank/DDBJ whole genome shotgun (WGS) entry which is preliminary data.</text>
</comment>
<protein>
    <submittedName>
        <fullName evidence="1">Uncharacterized protein</fullName>
    </submittedName>
</protein>
<reference evidence="1" key="1">
    <citation type="submission" date="2020-10" db="EMBL/GenBank/DDBJ databases">
        <title>Sequencing the genomes of 1000 actinobacteria strains.</title>
        <authorList>
            <person name="Klenk H.-P."/>
        </authorList>
    </citation>
    <scope>NUCLEOTIDE SEQUENCE</scope>
    <source>
        <strain evidence="1">DSM 46832</strain>
    </source>
</reference>
<dbReference type="RefSeq" id="WP_264084071.1">
    <property type="nucleotide sequence ID" value="NZ_JADBEB010000001.1"/>
</dbReference>
<proteinExistence type="predicted"/>
<sequence length="41" mass="4176">MATPLPGVRLDVTGRTSAVEAVDSAASDRSIDWSADSPGIC</sequence>
<keyword evidence="2" id="KW-1185">Reference proteome</keyword>
<name>A0A927M4N5_9ACTN</name>
<dbReference type="Proteomes" id="UP000649753">
    <property type="component" value="Unassembled WGS sequence"/>
</dbReference>
<dbReference type="AlphaFoldDB" id="A0A927M4N5"/>
<organism evidence="1 2">
    <name type="scientific">Plantactinospora soyae</name>
    <dbReference type="NCBI Taxonomy" id="1544732"/>
    <lineage>
        <taxon>Bacteria</taxon>
        <taxon>Bacillati</taxon>
        <taxon>Actinomycetota</taxon>
        <taxon>Actinomycetes</taxon>
        <taxon>Micromonosporales</taxon>
        <taxon>Micromonosporaceae</taxon>
        <taxon>Plantactinospora</taxon>
    </lineage>
</organism>
<evidence type="ECO:0000313" key="1">
    <source>
        <dbReference type="EMBL" id="MBE1487957.1"/>
    </source>
</evidence>
<evidence type="ECO:0000313" key="2">
    <source>
        <dbReference type="Proteomes" id="UP000649753"/>
    </source>
</evidence>
<gene>
    <name evidence="1" type="ORF">H4W31_003595</name>
</gene>
<accession>A0A927M4N5</accession>
<dbReference type="EMBL" id="JADBEB010000001">
    <property type="protein sequence ID" value="MBE1487957.1"/>
    <property type="molecule type" value="Genomic_DNA"/>
</dbReference>